<dbReference type="GO" id="GO:0003677">
    <property type="term" value="F:DNA binding"/>
    <property type="evidence" value="ECO:0007669"/>
    <property type="project" value="UniProtKB-KW"/>
</dbReference>
<reference evidence="1" key="1">
    <citation type="submission" date="2022-09" db="EMBL/GenBank/DDBJ databases">
        <title>Intensive care unit water sources are persistently colonized with multi-drug resistant bacteria and are the site of extensive horizontal gene transfer of antibiotic resistance genes.</title>
        <authorList>
            <person name="Diorio-Toth L."/>
        </authorList>
    </citation>
    <scope>NUCLEOTIDE SEQUENCE</scope>
    <source>
        <strain evidence="1">GD03686</strain>
    </source>
</reference>
<gene>
    <name evidence="1" type="ORF">N5J23_14700</name>
</gene>
<organism evidence="1 2">
    <name type="scientific">Comamonas aquatica</name>
    <dbReference type="NCBI Taxonomy" id="225991"/>
    <lineage>
        <taxon>Bacteria</taxon>
        <taxon>Pseudomonadati</taxon>
        <taxon>Pseudomonadota</taxon>
        <taxon>Betaproteobacteria</taxon>
        <taxon>Burkholderiales</taxon>
        <taxon>Comamonadaceae</taxon>
        <taxon>Comamonas</taxon>
    </lineage>
</organism>
<name>A0AA42W5V4_9BURK</name>
<dbReference type="RefSeq" id="WP_279853676.1">
    <property type="nucleotide sequence ID" value="NZ_JAOCIA010000035.1"/>
</dbReference>
<dbReference type="AlphaFoldDB" id="A0AA42W5V4"/>
<dbReference type="Gene3D" id="2.10.260.10">
    <property type="match status" value="1"/>
</dbReference>
<evidence type="ECO:0000313" key="2">
    <source>
        <dbReference type="Proteomes" id="UP001161294"/>
    </source>
</evidence>
<accession>A0AA42W5V4</accession>
<comment type="caution">
    <text evidence="1">The sequence shown here is derived from an EMBL/GenBank/DDBJ whole genome shotgun (WGS) entry which is preliminary data.</text>
</comment>
<dbReference type="EMBL" id="JAOCJW010000033">
    <property type="protein sequence ID" value="MDH2006779.1"/>
    <property type="molecule type" value="Genomic_DNA"/>
</dbReference>
<sequence length="84" mass="8728">MLISIRSIGHSKLVVIPQKILAQAGLDGETIAVVTVEGCGIVLRKSEKPVREGWAAAAQAVAASGEATLVMGAFGNLDDEALQW</sequence>
<dbReference type="Proteomes" id="UP001161294">
    <property type="component" value="Unassembled WGS sequence"/>
</dbReference>
<dbReference type="SUPFAM" id="SSF89447">
    <property type="entry name" value="AbrB/MazE/MraZ-like"/>
    <property type="match status" value="1"/>
</dbReference>
<keyword evidence="1" id="KW-0238">DNA-binding</keyword>
<proteinExistence type="predicted"/>
<evidence type="ECO:0000313" key="1">
    <source>
        <dbReference type="EMBL" id="MDH2006779.1"/>
    </source>
</evidence>
<protein>
    <submittedName>
        <fullName evidence="1">AbrB/MazE/SpoVT family DNA-binding domain-containing protein</fullName>
    </submittedName>
</protein>
<dbReference type="InterPro" id="IPR037914">
    <property type="entry name" value="SpoVT-AbrB_sf"/>
</dbReference>